<dbReference type="RefSeq" id="WP_312640284.1">
    <property type="nucleotide sequence ID" value="NZ_CP116967.1"/>
</dbReference>
<feature type="compositionally biased region" description="Basic and acidic residues" evidence="1">
    <location>
        <begin position="45"/>
        <end position="64"/>
    </location>
</feature>
<dbReference type="EMBL" id="CP116967">
    <property type="protein sequence ID" value="WNM56661.1"/>
    <property type="molecule type" value="Genomic_DNA"/>
</dbReference>
<dbReference type="Gene3D" id="3.30.1340.30">
    <property type="match status" value="2"/>
</dbReference>
<dbReference type="PROSITE" id="PS50914">
    <property type="entry name" value="BON"/>
    <property type="match status" value="1"/>
</dbReference>
<proteinExistence type="predicted"/>
<feature type="domain" description="BON" evidence="3">
    <location>
        <begin position="188"/>
        <end position="255"/>
    </location>
</feature>
<dbReference type="InterPro" id="IPR007055">
    <property type="entry name" value="BON_dom"/>
</dbReference>
<feature type="region of interest" description="Disordered" evidence="1">
    <location>
        <begin position="45"/>
        <end position="85"/>
    </location>
</feature>
<feature type="chain" id="PRO_5041662000" evidence="2">
    <location>
        <begin position="29"/>
        <end position="255"/>
    </location>
</feature>
<evidence type="ECO:0000313" key="4">
    <source>
        <dbReference type="EMBL" id="WNM56661.1"/>
    </source>
</evidence>
<keyword evidence="2" id="KW-0732">Signal</keyword>
<keyword evidence="5" id="KW-1185">Reference proteome</keyword>
<dbReference type="InterPro" id="IPR051686">
    <property type="entry name" value="Lipoprotein_DolP"/>
</dbReference>
<evidence type="ECO:0000256" key="1">
    <source>
        <dbReference type="SAM" id="MobiDB-lite"/>
    </source>
</evidence>
<accession>A0AA96G873</accession>
<evidence type="ECO:0000259" key="3">
    <source>
        <dbReference type="PROSITE" id="PS50914"/>
    </source>
</evidence>
<sequence length="255" mass="29101">MKLIAKERMKVGTAVMALCLGIPVLAQADSSYDYRDRSHVDTRGWSDSRYYDADHDRNRDRNNDNRGYYTDQYGDLDTMEDQDNNHRYRGEGYVTQDGYRSTASHPRNPNDLRRADQTIRRDILAELGEGTDRVHVSVENGVATLSGMVLNREAMMEAEEAAYDGGARKVRNELQVFRYDERPWGEMSDRSLAKAVREELAWSPYVDEDPIRVNARRGVVTLQGTVKDRSQMAAAVENAYEAGARRVNNQLRIAN</sequence>
<reference evidence="4 5" key="1">
    <citation type="submission" date="2023-01" db="EMBL/GenBank/DDBJ databases">
        <title>Cultivation and genomic characterization of new, ubiquitous marine nitrite-oxidizing bacteria from the Nitrospirales.</title>
        <authorList>
            <person name="Mueller A.J."/>
            <person name="Daebeler A."/>
            <person name="Herbold C.W."/>
            <person name="Kirkegaard R.H."/>
            <person name="Daims H."/>
        </authorList>
    </citation>
    <scope>NUCLEOTIDE SEQUENCE [LARGE SCALE GENOMIC DNA]</scope>
    <source>
        <strain evidence="4 5">VA</strain>
    </source>
</reference>
<dbReference type="PANTHER" id="PTHR34606:SF15">
    <property type="entry name" value="BON DOMAIN-CONTAINING PROTEIN"/>
    <property type="match status" value="1"/>
</dbReference>
<dbReference type="Proteomes" id="UP001302719">
    <property type="component" value="Chromosome"/>
</dbReference>
<protein>
    <submittedName>
        <fullName evidence="4">BON domain-containing protein</fullName>
    </submittedName>
</protein>
<feature type="signal peptide" evidence="2">
    <location>
        <begin position="1"/>
        <end position="28"/>
    </location>
</feature>
<dbReference type="PANTHER" id="PTHR34606">
    <property type="entry name" value="BON DOMAIN-CONTAINING PROTEIN"/>
    <property type="match status" value="1"/>
</dbReference>
<evidence type="ECO:0000256" key="2">
    <source>
        <dbReference type="SAM" id="SignalP"/>
    </source>
</evidence>
<dbReference type="AlphaFoldDB" id="A0AA96G873"/>
<evidence type="ECO:0000313" key="5">
    <source>
        <dbReference type="Proteomes" id="UP001302719"/>
    </source>
</evidence>
<organism evidence="4 5">
    <name type="scientific">Candidatus Nitrospira allomarina</name>
    <dbReference type="NCBI Taxonomy" id="3020900"/>
    <lineage>
        <taxon>Bacteria</taxon>
        <taxon>Pseudomonadati</taxon>
        <taxon>Nitrospirota</taxon>
        <taxon>Nitrospiria</taxon>
        <taxon>Nitrospirales</taxon>
        <taxon>Nitrospiraceae</taxon>
        <taxon>Nitrospira</taxon>
    </lineage>
</organism>
<gene>
    <name evidence="4" type="ORF">PP769_11805</name>
</gene>
<dbReference type="Pfam" id="PF04972">
    <property type="entry name" value="BON"/>
    <property type="match status" value="2"/>
</dbReference>
<name>A0AA96G873_9BACT</name>
<dbReference type="KEGG" id="nall:PP769_11805"/>